<protein>
    <submittedName>
        <fullName evidence="2">Uncharacterized protein LOC101861936</fullName>
    </submittedName>
</protein>
<accession>A0ABM0KB53</accession>
<evidence type="ECO:0000313" key="1">
    <source>
        <dbReference type="Proteomes" id="UP000694888"/>
    </source>
</evidence>
<feature type="non-terminal residue" evidence="2">
    <location>
        <position position="186"/>
    </location>
</feature>
<dbReference type="PANTHER" id="PTHR21054:SF2">
    <property type="entry name" value="MIP04191P"/>
    <property type="match status" value="1"/>
</dbReference>
<dbReference type="Pfam" id="PF12044">
    <property type="entry name" value="Metallopep"/>
    <property type="match status" value="1"/>
</dbReference>
<sequence>MKLRVHNVCDRETVTYPLPLLVGELEGSVQDGCLLVATSGDPDGSIEWPIVEGSFKVLVRLQPGENVVTLRHDQESLTLRLTYALPGFSHIVRPVYVVCADDDGYFQEMAQVYGDKCLRYNSVTYWERKFKSGFISVKDEDRGGGLALFGTGNLHTWADKLSEFNRCLTSRKKMDRRRFMDDSAYR</sequence>
<dbReference type="GeneID" id="101861936"/>
<dbReference type="Proteomes" id="UP000694888">
    <property type="component" value="Unplaced"/>
</dbReference>
<proteinExistence type="predicted"/>
<dbReference type="InterPro" id="IPR021917">
    <property type="entry name" value="Unchr_Zn-peptidase-like"/>
</dbReference>
<dbReference type="RefSeq" id="XP_005113362.1">
    <property type="nucleotide sequence ID" value="XM_005113305.3"/>
</dbReference>
<name>A0ABM0KB53_APLCA</name>
<dbReference type="PANTHER" id="PTHR21054">
    <property type="entry name" value="ZINC METALLOPROTEINASE-RELATED"/>
    <property type="match status" value="1"/>
</dbReference>
<organism evidence="1 2">
    <name type="scientific">Aplysia californica</name>
    <name type="common">California sea hare</name>
    <dbReference type="NCBI Taxonomy" id="6500"/>
    <lineage>
        <taxon>Eukaryota</taxon>
        <taxon>Metazoa</taxon>
        <taxon>Spiralia</taxon>
        <taxon>Lophotrochozoa</taxon>
        <taxon>Mollusca</taxon>
        <taxon>Gastropoda</taxon>
        <taxon>Heterobranchia</taxon>
        <taxon>Euthyneura</taxon>
        <taxon>Tectipleura</taxon>
        <taxon>Aplysiida</taxon>
        <taxon>Aplysioidea</taxon>
        <taxon>Aplysiidae</taxon>
        <taxon>Aplysia</taxon>
    </lineage>
</organism>
<reference evidence="2" key="1">
    <citation type="submission" date="2025-08" db="UniProtKB">
        <authorList>
            <consortium name="RefSeq"/>
        </authorList>
    </citation>
    <scope>IDENTIFICATION</scope>
</reference>
<evidence type="ECO:0000313" key="2">
    <source>
        <dbReference type="RefSeq" id="XP_005113362.1"/>
    </source>
</evidence>
<keyword evidence="1" id="KW-1185">Reference proteome</keyword>
<dbReference type="InterPro" id="IPR053002">
    <property type="entry name" value="Metalloproteinase_M10B"/>
</dbReference>
<gene>
    <name evidence="2" type="primary">LOC101861936</name>
</gene>